<evidence type="ECO:0000313" key="9">
    <source>
        <dbReference type="EMBL" id="VWM04580.1"/>
    </source>
</evidence>
<evidence type="ECO:0000256" key="7">
    <source>
        <dbReference type="SAM" id="MobiDB-lite"/>
    </source>
</evidence>
<dbReference type="OrthoDB" id="9780217at2"/>
<dbReference type="RefSeq" id="WP_152073468.1">
    <property type="nucleotide sequence ID" value="NZ_CAAKNU010000111.1"/>
</dbReference>
<dbReference type="PANTHER" id="PTHR10188">
    <property type="entry name" value="L-ASPARAGINASE"/>
    <property type="match status" value="1"/>
</dbReference>
<feature type="site" description="Cleavage; by autolysis" evidence="6">
    <location>
        <begin position="176"/>
        <end position="177"/>
    </location>
</feature>
<feature type="active site" description="Nucleophile" evidence="4">
    <location>
        <position position="177"/>
    </location>
</feature>
<protein>
    <submittedName>
        <fullName evidence="8">N(4)-(Beta-N-acetylglucosaminyl)-L-asparaginase</fullName>
        <ecNumber evidence="8">3.5.1.26</ecNumber>
    </submittedName>
</protein>
<evidence type="ECO:0000256" key="2">
    <source>
        <dbReference type="ARBA" id="ARBA00022801"/>
    </source>
</evidence>
<dbReference type="EMBL" id="CABWIH010000106">
    <property type="protein sequence ID" value="VWM04580.1"/>
    <property type="molecule type" value="Genomic_DNA"/>
</dbReference>
<dbReference type="Proteomes" id="UP000330807">
    <property type="component" value="Unassembled WGS sequence"/>
</dbReference>
<feature type="region of interest" description="Disordered" evidence="7">
    <location>
        <begin position="139"/>
        <end position="173"/>
    </location>
</feature>
<dbReference type="GO" id="GO:0008233">
    <property type="term" value="F:peptidase activity"/>
    <property type="evidence" value="ECO:0007669"/>
    <property type="project" value="UniProtKB-KW"/>
</dbReference>
<dbReference type="GO" id="GO:0006508">
    <property type="term" value="P:proteolysis"/>
    <property type="evidence" value="ECO:0007669"/>
    <property type="project" value="UniProtKB-KW"/>
</dbReference>
<organism evidence="8 11">
    <name type="scientific">Collinsella aerofaciens</name>
    <dbReference type="NCBI Taxonomy" id="74426"/>
    <lineage>
        <taxon>Bacteria</taxon>
        <taxon>Bacillati</taxon>
        <taxon>Actinomycetota</taxon>
        <taxon>Coriobacteriia</taxon>
        <taxon>Coriobacteriales</taxon>
        <taxon>Coriobacteriaceae</taxon>
        <taxon>Collinsella</taxon>
    </lineage>
</organism>
<evidence type="ECO:0000256" key="6">
    <source>
        <dbReference type="PIRSR" id="PIRSR600246-3"/>
    </source>
</evidence>
<dbReference type="AlphaFoldDB" id="A0A5K1JCD8"/>
<name>A0A5K1JCD8_9ACTN</name>
<evidence type="ECO:0000256" key="4">
    <source>
        <dbReference type="PIRSR" id="PIRSR600246-1"/>
    </source>
</evidence>
<reference evidence="10 11" key="1">
    <citation type="submission" date="2019-10" db="EMBL/GenBank/DDBJ databases">
        <authorList>
            <person name="Wolf R A."/>
        </authorList>
    </citation>
    <scope>NUCLEOTIDE SEQUENCE [LARGE SCALE GENOMIC DNA]</scope>
    <source>
        <strain evidence="9">Collinsella_aerofaciens_AK_138A</strain>
        <strain evidence="8">Collinsella_aerofaciens_MC2</strain>
    </source>
</reference>
<proteinExistence type="predicted"/>
<keyword evidence="2 8" id="KW-0378">Hydrolase</keyword>
<dbReference type="FunFam" id="3.60.20.30:FF:000001">
    <property type="entry name" value="Isoaspartyl peptidase/L-asparaginase"/>
    <property type="match status" value="1"/>
</dbReference>
<evidence type="ECO:0000256" key="3">
    <source>
        <dbReference type="ARBA" id="ARBA00022813"/>
    </source>
</evidence>
<dbReference type="GO" id="GO:0005737">
    <property type="term" value="C:cytoplasm"/>
    <property type="evidence" value="ECO:0007669"/>
    <property type="project" value="TreeGrafter"/>
</dbReference>
<dbReference type="InterPro" id="IPR029055">
    <property type="entry name" value="Ntn_hydrolases_N"/>
</dbReference>
<evidence type="ECO:0000256" key="1">
    <source>
        <dbReference type="ARBA" id="ARBA00022670"/>
    </source>
</evidence>
<dbReference type="Proteomes" id="UP000361836">
    <property type="component" value="Unassembled WGS sequence"/>
</dbReference>
<dbReference type="EMBL" id="CABWIE010000036">
    <property type="protein sequence ID" value="VWM01829.1"/>
    <property type="molecule type" value="Genomic_DNA"/>
</dbReference>
<dbReference type="CDD" id="cd04513">
    <property type="entry name" value="Glycosylasparaginase"/>
    <property type="match status" value="1"/>
</dbReference>
<dbReference type="GO" id="GO:0003948">
    <property type="term" value="F:N4-(beta-N-acetylglucosaminyl)-L-asparaginase activity"/>
    <property type="evidence" value="ECO:0007669"/>
    <property type="project" value="UniProtKB-EC"/>
</dbReference>
<evidence type="ECO:0000313" key="8">
    <source>
        <dbReference type="EMBL" id="VWM01829.1"/>
    </source>
</evidence>
<dbReference type="InterPro" id="IPR000246">
    <property type="entry name" value="Peptidase_T2"/>
</dbReference>
<feature type="binding site" evidence="5">
    <location>
        <begin position="205"/>
        <end position="208"/>
    </location>
    <ligand>
        <name>substrate</name>
    </ligand>
</feature>
<accession>A0A5K1JCD8</accession>
<dbReference type="PANTHER" id="PTHR10188:SF6">
    <property type="entry name" value="N(4)-(BETA-N-ACETYLGLUCOSAMINYL)-L-ASPARAGINASE"/>
    <property type="match status" value="1"/>
</dbReference>
<feature type="binding site" evidence="5">
    <location>
        <begin position="228"/>
        <end position="231"/>
    </location>
    <ligand>
        <name>substrate</name>
    </ligand>
</feature>
<keyword evidence="3" id="KW-0068">Autocatalytic cleavage</keyword>
<evidence type="ECO:0000313" key="10">
    <source>
        <dbReference type="Proteomes" id="UP000330807"/>
    </source>
</evidence>
<dbReference type="SUPFAM" id="SSF56235">
    <property type="entry name" value="N-terminal nucleophile aminohydrolases (Ntn hydrolases)"/>
    <property type="match status" value="1"/>
</dbReference>
<dbReference type="Gene3D" id="3.60.20.30">
    <property type="entry name" value="(Glycosyl)asparaginase"/>
    <property type="match status" value="1"/>
</dbReference>
<keyword evidence="1" id="KW-0645">Protease</keyword>
<dbReference type="EC" id="3.5.1.26" evidence="8"/>
<gene>
    <name evidence="8" type="ORF">KCJAJFAP_01011</name>
    <name evidence="9" type="ORF">LMKDKBCB_00554</name>
</gene>
<evidence type="ECO:0000256" key="5">
    <source>
        <dbReference type="PIRSR" id="PIRSR600246-2"/>
    </source>
</evidence>
<dbReference type="Pfam" id="PF01112">
    <property type="entry name" value="Asparaginase_2"/>
    <property type="match status" value="1"/>
</dbReference>
<evidence type="ECO:0000313" key="11">
    <source>
        <dbReference type="Proteomes" id="UP000361836"/>
    </source>
</evidence>
<feature type="compositionally biased region" description="Basic and acidic residues" evidence="7">
    <location>
        <begin position="139"/>
        <end position="150"/>
    </location>
</feature>
<keyword evidence="11" id="KW-1185">Reference proteome</keyword>
<sequence>MWAIIGTWRMALEGIQGATPALANGGSAADAVERAVRAVEDFPYFKSVGYGGLPNELMQVELDAAFMDGDTLEFGAVGAARNIANPVSVARSLAASDANNLLVGDGATEYAVNQGFEIKNMLTDRAKIHYRRRLEAEGRVTPGEERHLGEPEAEQEAARGAMPGCDRERENPAGHDTVGVVALDASGSMAAATSTSGLFMKKPGRVGDSPVPGAGFYVDSKIGGAASTGLGEDVMKGCVGYEIVRLMGEGLDPQCACERAIATFTRKLRARRGHAGDISFVAVDSRGRWGAASNIEGFSFVVATQSDPARVYLTHPQPDGSCVHEAASREWLEEYMASRTAPLA</sequence>